<keyword evidence="1" id="KW-0812">Transmembrane</keyword>
<dbReference type="InterPro" id="IPR045535">
    <property type="entry name" value="ThsA_Macro"/>
</dbReference>
<reference evidence="3" key="1">
    <citation type="submission" date="2022-10" db="EMBL/GenBank/DDBJ databases">
        <title>The complete genomes of actinobacterial strains from the NBC collection.</title>
        <authorList>
            <person name="Joergensen T.S."/>
            <person name="Alvarez Arevalo M."/>
            <person name="Sterndorff E.B."/>
            <person name="Faurdal D."/>
            <person name="Vuksanovic O."/>
            <person name="Mourched A.-S."/>
            <person name="Charusanti P."/>
            <person name="Shaw S."/>
            <person name="Blin K."/>
            <person name="Weber T."/>
        </authorList>
    </citation>
    <scope>NUCLEOTIDE SEQUENCE</scope>
    <source>
        <strain evidence="3">NBC_00148</strain>
    </source>
</reference>
<proteinExistence type="predicted"/>
<gene>
    <name evidence="3" type="ORF">OG222_18370</name>
</gene>
<accession>A0AAU1LUN5</accession>
<keyword evidence="1" id="KW-1133">Transmembrane helix</keyword>
<feature type="transmembrane region" description="Helical" evidence="1">
    <location>
        <begin position="48"/>
        <end position="67"/>
    </location>
</feature>
<protein>
    <submittedName>
        <fullName evidence="3">DUF6430 domain-containing protein</fullName>
    </submittedName>
</protein>
<evidence type="ECO:0000256" key="1">
    <source>
        <dbReference type="SAM" id="Phobius"/>
    </source>
</evidence>
<dbReference type="EMBL" id="CP108169">
    <property type="protein sequence ID" value="WTQ74935.1"/>
    <property type="molecule type" value="Genomic_DNA"/>
</dbReference>
<feature type="domain" description="Thoeris protein ThsA Macro" evidence="2">
    <location>
        <begin position="83"/>
        <end position="267"/>
    </location>
</feature>
<evidence type="ECO:0000259" key="2">
    <source>
        <dbReference type="Pfam" id="PF20016"/>
    </source>
</evidence>
<dbReference type="Pfam" id="PF20016">
    <property type="entry name" value="ThsA_Macro"/>
    <property type="match status" value="1"/>
</dbReference>
<evidence type="ECO:0000313" key="3">
    <source>
        <dbReference type="EMBL" id="WTQ74935.1"/>
    </source>
</evidence>
<dbReference type="AlphaFoldDB" id="A0AAU1LUN5"/>
<name>A0AAU1LUN5_9ACTN</name>
<feature type="transmembrane region" description="Helical" evidence="1">
    <location>
        <begin position="21"/>
        <end position="42"/>
    </location>
</feature>
<keyword evidence="1" id="KW-0472">Membrane</keyword>
<sequence length="286" mass="31565">MRQEAREVLLTKSGISAASTAILVAFGFLSAIFQVALAVWPSLAQHDILILSALACSCIAAGVFRVWPKFETTHRYNYPSFAIHVKCGDVLSEKSFVVGFTDTFDTDTTGGLVINPRSVQGQFQSSFYGDETARLASEIQEELQTVTVVKQETRLTKPKGNLDRYPVGTTVVLRPRDTTIYASAYGYMRNDLRVSCSVDSLWTSLTSVWDAVREHNSLEPVAVPVIGSELARVGSLDRNSLIKMIALSFIASSREEVVSRQLTIVVHPKDRSLVNLLDIDTFLRSL</sequence>
<organism evidence="3">
    <name type="scientific">Streptomyces sp. NBC_00148</name>
    <dbReference type="NCBI Taxonomy" id="2903626"/>
    <lineage>
        <taxon>Bacteria</taxon>
        <taxon>Bacillati</taxon>
        <taxon>Actinomycetota</taxon>
        <taxon>Actinomycetes</taxon>
        <taxon>Kitasatosporales</taxon>
        <taxon>Streptomycetaceae</taxon>
        <taxon>Streptomyces</taxon>
    </lineage>
</organism>